<evidence type="ECO:0000256" key="5">
    <source>
        <dbReference type="ARBA" id="ARBA00022552"/>
    </source>
</evidence>
<dbReference type="GO" id="GO:0005688">
    <property type="term" value="C:U6 snRNP"/>
    <property type="evidence" value="ECO:0007669"/>
    <property type="project" value="TreeGrafter"/>
</dbReference>
<evidence type="ECO:0000256" key="11">
    <source>
        <dbReference type="ARBA" id="ARBA00023242"/>
    </source>
</evidence>
<dbReference type="Gene3D" id="2.30.30.100">
    <property type="match status" value="1"/>
</dbReference>
<dbReference type="GO" id="GO:0003723">
    <property type="term" value="F:RNA binding"/>
    <property type="evidence" value="ECO:0007669"/>
    <property type="project" value="UniProtKB-KW"/>
</dbReference>
<dbReference type="RefSeq" id="XP_067921849.1">
    <property type="nucleotide sequence ID" value="XM_068066175.1"/>
</dbReference>
<feature type="domain" description="Sm" evidence="14">
    <location>
        <begin position="47"/>
        <end position="119"/>
    </location>
</feature>
<dbReference type="SMART" id="SM00651">
    <property type="entry name" value="Sm"/>
    <property type="match status" value="1"/>
</dbReference>
<dbReference type="GO" id="GO:0046540">
    <property type="term" value="C:U4/U6 x U5 tri-snRNP complex"/>
    <property type="evidence" value="ECO:0007669"/>
    <property type="project" value="TreeGrafter"/>
</dbReference>
<evidence type="ECO:0000259" key="14">
    <source>
        <dbReference type="PROSITE" id="PS52002"/>
    </source>
</evidence>
<dbReference type="GO" id="GO:0000932">
    <property type="term" value="C:P-body"/>
    <property type="evidence" value="ECO:0007669"/>
    <property type="project" value="TreeGrafter"/>
</dbReference>
<dbReference type="GeneID" id="94429386"/>
<accession>A0A2C6KV26</accession>
<evidence type="ECO:0000313" key="16">
    <source>
        <dbReference type="Proteomes" id="UP000221165"/>
    </source>
</evidence>
<evidence type="ECO:0000256" key="2">
    <source>
        <dbReference type="ARBA" id="ARBA00004496"/>
    </source>
</evidence>
<keyword evidence="8" id="KW-0747">Spliceosome</keyword>
<dbReference type="VEuPathDB" id="ToxoDB:CSUI_006010"/>
<evidence type="ECO:0000256" key="12">
    <source>
        <dbReference type="ARBA" id="ARBA00023274"/>
    </source>
</evidence>
<reference evidence="15 16" key="1">
    <citation type="journal article" date="2017" name="Int. J. Parasitol.">
        <title>The genome of the protozoan parasite Cystoisospora suis and a reverse vaccinology approach to identify vaccine candidates.</title>
        <authorList>
            <person name="Palmieri N."/>
            <person name="Shrestha A."/>
            <person name="Ruttkowski B."/>
            <person name="Beck T."/>
            <person name="Vogl C."/>
            <person name="Tomley F."/>
            <person name="Blake D.P."/>
            <person name="Joachim A."/>
        </authorList>
    </citation>
    <scope>NUCLEOTIDE SEQUENCE [LARGE SCALE GENOMIC DNA]</scope>
    <source>
        <strain evidence="15 16">Wien I</strain>
    </source>
</reference>
<evidence type="ECO:0000256" key="3">
    <source>
        <dbReference type="ARBA" id="ARBA00007927"/>
    </source>
</evidence>
<dbReference type="InterPro" id="IPR047575">
    <property type="entry name" value="Sm"/>
</dbReference>
<dbReference type="PROSITE" id="PS52002">
    <property type="entry name" value="SM"/>
    <property type="match status" value="1"/>
</dbReference>
<proteinExistence type="inferred from homology"/>
<dbReference type="SUPFAM" id="SSF50182">
    <property type="entry name" value="Sm-like ribonucleoproteins"/>
    <property type="match status" value="1"/>
</dbReference>
<dbReference type="Proteomes" id="UP000221165">
    <property type="component" value="Unassembled WGS sequence"/>
</dbReference>
<dbReference type="GO" id="GO:0008033">
    <property type="term" value="P:tRNA processing"/>
    <property type="evidence" value="ECO:0007669"/>
    <property type="project" value="UniProtKB-KW"/>
</dbReference>
<comment type="subcellular location">
    <subcellularLocation>
        <location evidence="2">Cytoplasm</location>
    </subcellularLocation>
    <subcellularLocation>
        <location evidence="1">Nucleus</location>
    </subcellularLocation>
</comment>
<dbReference type="AlphaFoldDB" id="A0A2C6KV26"/>
<evidence type="ECO:0000256" key="13">
    <source>
        <dbReference type="SAM" id="MobiDB-lite"/>
    </source>
</evidence>
<keyword evidence="10" id="KW-0508">mRNA splicing</keyword>
<dbReference type="GO" id="GO:0000398">
    <property type="term" value="P:mRNA splicing, via spliceosome"/>
    <property type="evidence" value="ECO:0007669"/>
    <property type="project" value="InterPro"/>
</dbReference>
<dbReference type="GO" id="GO:0005732">
    <property type="term" value="C:sno(s)RNA-containing ribonucleoprotein complex"/>
    <property type="evidence" value="ECO:0007669"/>
    <property type="project" value="TreeGrafter"/>
</dbReference>
<evidence type="ECO:0000256" key="4">
    <source>
        <dbReference type="ARBA" id="ARBA00022490"/>
    </source>
</evidence>
<evidence type="ECO:0000256" key="9">
    <source>
        <dbReference type="ARBA" id="ARBA00022884"/>
    </source>
</evidence>
<evidence type="ECO:0000256" key="6">
    <source>
        <dbReference type="ARBA" id="ARBA00022664"/>
    </source>
</evidence>
<keyword evidence="12" id="KW-0687">Ribonucleoprotein</keyword>
<dbReference type="Pfam" id="PF01423">
    <property type="entry name" value="LSM"/>
    <property type="match status" value="1"/>
</dbReference>
<keyword evidence="16" id="KW-1185">Reference proteome</keyword>
<dbReference type="InterPro" id="IPR001163">
    <property type="entry name" value="Sm_dom_euk/arc"/>
</dbReference>
<dbReference type="InterPro" id="IPR016487">
    <property type="entry name" value="Lsm6/sSmF"/>
</dbReference>
<comment type="caution">
    <text evidence="15">The sequence shown here is derived from an EMBL/GenBank/DDBJ whole genome shotgun (WGS) entry which is preliminary data.</text>
</comment>
<dbReference type="InterPro" id="IPR010920">
    <property type="entry name" value="LSM_dom_sf"/>
</dbReference>
<dbReference type="GO" id="GO:0005730">
    <property type="term" value="C:nucleolus"/>
    <property type="evidence" value="ECO:0007669"/>
    <property type="project" value="TreeGrafter"/>
</dbReference>
<evidence type="ECO:0000313" key="15">
    <source>
        <dbReference type="EMBL" id="PHJ20158.1"/>
    </source>
</evidence>
<dbReference type="FunFam" id="2.30.30.100:FF:000044">
    <property type="entry name" value="Probable U6 snRNA-associated Sm-like protein LSm6"/>
    <property type="match status" value="1"/>
</dbReference>
<dbReference type="GO" id="GO:0005681">
    <property type="term" value="C:spliceosomal complex"/>
    <property type="evidence" value="ECO:0007669"/>
    <property type="project" value="UniProtKB-KW"/>
</dbReference>
<keyword evidence="4" id="KW-0963">Cytoplasm</keyword>
<protein>
    <submittedName>
        <fullName evidence="15">U6 snrna-associated sm family protein lsm6</fullName>
    </submittedName>
</protein>
<dbReference type="OrthoDB" id="268799at2759"/>
<feature type="region of interest" description="Disordered" evidence="13">
    <location>
        <begin position="1"/>
        <end position="28"/>
    </location>
</feature>
<evidence type="ECO:0000256" key="10">
    <source>
        <dbReference type="ARBA" id="ARBA00023187"/>
    </source>
</evidence>
<dbReference type="PANTHER" id="PTHR11021:SF1">
    <property type="entry name" value="U6 SNRNA-ASSOCIATED SM-LIKE PROTEIN LSM6"/>
    <property type="match status" value="1"/>
</dbReference>
<keyword evidence="5" id="KW-0698">rRNA processing</keyword>
<organism evidence="15 16">
    <name type="scientific">Cystoisospora suis</name>
    <dbReference type="NCBI Taxonomy" id="483139"/>
    <lineage>
        <taxon>Eukaryota</taxon>
        <taxon>Sar</taxon>
        <taxon>Alveolata</taxon>
        <taxon>Apicomplexa</taxon>
        <taxon>Conoidasida</taxon>
        <taxon>Coccidia</taxon>
        <taxon>Eucoccidiorida</taxon>
        <taxon>Eimeriorina</taxon>
        <taxon>Sarcocystidae</taxon>
        <taxon>Cystoisospora</taxon>
    </lineage>
</organism>
<evidence type="ECO:0000256" key="7">
    <source>
        <dbReference type="ARBA" id="ARBA00022694"/>
    </source>
</evidence>
<evidence type="ECO:0000256" key="8">
    <source>
        <dbReference type="ARBA" id="ARBA00022728"/>
    </source>
</evidence>
<dbReference type="PANTHER" id="PTHR11021">
    <property type="entry name" value="SMALL NUCLEAR RIBONUCLEOPROTEIN F SNRNP-F"/>
    <property type="match status" value="1"/>
</dbReference>
<evidence type="ECO:0000256" key="1">
    <source>
        <dbReference type="ARBA" id="ARBA00004123"/>
    </source>
</evidence>
<keyword evidence="11" id="KW-0539">Nucleus</keyword>
<dbReference type="CDD" id="cd01726">
    <property type="entry name" value="LSm6"/>
    <property type="match status" value="1"/>
</dbReference>
<dbReference type="EMBL" id="MIGC01003001">
    <property type="protein sequence ID" value="PHJ20158.1"/>
    <property type="molecule type" value="Genomic_DNA"/>
</dbReference>
<keyword evidence="7" id="KW-0819">tRNA processing</keyword>
<keyword evidence="6" id="KW-0507">mRNA processing</keyword>
<sequence length="122" mass="12357">MSSSAPASSSSPSTASAASSSLSSGASSSSSLEVVAAAAAAAAKKKSPSDFLQTVLGQRVVVRLSNGTDYKGILTCLDDRMNIALSQTEEYLEGSLTNSYGLALIRGNNVLYISSADGGRED</sequence>
<name>A0A2C6KV26_9APIC</name>
<comment type="similarity">
    <text evidence="3">Belongs to the snRNP Sm proteins family. SmF/LSm6 subfamily.</text>
</comment>
<dbReference type="GO" id="GO:0030490">
    <property type="term" value="P:maturation of SSU-rRNA"/>
    <property type="evidence" value="ECO:0007669"/>
    <property type="project" value="TreeGrafter"/>
</dbReference>
<keyword evidence="9" id="KW-0694">RNA-binding</keyword>
<gene>
    <name evidence="15" type="ORF">CSUI_006010</name>
</gene>